<protein>
    <recommendedName>
        <fullName evidence="2">Transcription factor tau subunit sfc3/Tfc3 C-terminal domain-containing protein</fullName>
    </recommendedName>
</protein>
<feature type="domain" description="Transcription factor tau subunit sfc3/Tfc3 C-terminal" evidence="2">
    <location>
        <begin position="1602"/>
        <end position="1989"/>
    </location>
</feature>
<evidence type="ECO:0000313" key="3">
    <source>
        <dbReference type="EMBL" id="SPO24223.1"/>
    </source>
</evidence>
<feature type="compositionally biased region" description="Low complexity" evidence="1">
    <location>
        <begin position="813"/>
        <end position="844"/>
    </location>
</feature>
<feature type="compositionally biased region" description="Basic residues" evidence="1">
    <location>
        <begin position="1584"/>
        <end position="1594"/>
    </location>
</feature>
<dbReference type="PANTHER" id="PTHR15180">
    <property type="entry name" value="GENERAL TRANSCRIPTION FACTOR 3C POLYPEPTIDE 1"/>
    <property type="match status" value="1"/>
</dbReference>
<dbReference type="InterPro" id="IPR046488">
    <property type="entry name" value="Sfc3/Tfc3_C"/>
</dbReference>
<feature type="region of interest" description="Disordered" evidence="1">
    <location>
        <begin position="1538"/>
        <end position="1594"/>
    </location>
</feature>
<dbReference type="PANTHER" id="PTHR15180:SF1">
    <property type="entry name" value="GENERAL TRANSCRIPTION FACTOR 3C POLYPEPTIDE 1"/>
    <property type="match status" value="1"/>
</dbReference>
<dbReference type="Proteomes" id="UP000324022">
    <property type="component" value="Unassembled WGS sequence"/>
</dbReference>
<keyword evidence="4" id="KW-1185">Reference proteome</keyword>
<dbReference type="GO" id="GO:0042791">
    <property type="term" value="P:5S class rRNA transcription by RNA polymerase III"/>
    <property type="evidence" value="ECO:0007669"/>
    <property type="project" value="TreeGrafter"/>
</dbReference>
<name>A0A5C3E0I7_9BASI</name>
<feature type="compositionally biased region" description="Basic and acidic residues" evidence="1">
    <location>
        <begin position="1449"/>
        <end position="1458"/>
    </location>
</feature>
<feature type="region of interest" description="Disordered" evidence="1">
    <location>
        <begin position="272"/>
        <end position="302"/>
    </location>
</feature>
<dbReference type="GO" id="GO:0003677">
    <property type="term" value="F:DNA binding"/>
    <property type="evidence" value="ECO:0007669"/>
    <property type="project" value="InterPro"/>
</dbReference>
<feature type="region of interest" description="Disordered" evidence="1">
    <location>
        <begin position="86"/>
        <end position="107"/>
    </location>
</feature>
<feature type="compositionally biased region" description="Acidic residues" evidence="1">
    <location>
        <begin position="1564"/>
        <end position="1578"/>
    </location>
</feature>
<dbReference type="Pfam" id="PF20222">
    <property type="entry name" value="DUF6581"/>
    <property type="match status" value="1"/>
</dbReference>
<evidence type="ECO:0000256" key="1">
    <source>
        <dbReference type="SAM" id="MobiDB-lite"/>
    </source>
</evidence>
<feature type="compositionally biased region" description="Low complexity" evidence="1">
    <location>
        <begin position="725"/>
        <end position="736"/>
    </location>
</feature>
<reference evidence="3 4" key="1">
    <citation type="submission" date="2018-03" db="EMBL/GenBank/DDBJ databases">
        <authorList>
            <person name="Guldener U."/>
        </authorList>
    </citation>
    <scope>NUCLEOTIDE SEQUENCE [LARGE SCALE GENOMIC DNA]</scope>
    <source>
        <strain evidence="3 4">NBRC100155</strain>
    </source>
</reference>
<feature type="compositionally biased region" description="Polar residues" evidence="1">
    <location>
        <begin position="1554"/>
        <end position="1563"/>
    </location>
</feature>
<feature type="region of interest" description="Disordered" evidence="1">
    <location>
        <begin position="605"/>
        <end position="857"/>
    </location>
</feature>
<dbReference type="EMBL" id="OOIN01000007">
    <property type="protein sequence ID" value="SPO24223.1"/>
    <property type="molecule type" value="Genomic_DNA"/>
</dbReference>
<organism evidence="3 4">
    <name type="scientific">Ustilago trichophora</name>
    <dbReference type="NCBI Taxonomy" id="86804"/>
    <lineage>
        <taxon>Eukaryota</taxon>
        <taxon>Fungi</taxon>
        <taxon>Dikarya</taxon>
        <taxon>Basidiomycota</taxon>
        <taxon>Ustilaginomycotina</taxon>
        <taxon>Ustilaginomycetes</taxon>
        <taxon>Ustilaginales</taxon>
        <taxon>Ustilaginaceae</taxon>
        <taxon>Ustilago</taxon>
    </lineage>
</organism>
<gene>
    <name evidence="3" type="ORF">UTRI_03491</name>
</gene>
<sequence>MIDELIHYCIEQIGLDGEAGTEIDRLATFIRHFHAEHSSRSHLPDQLVDASYQAFVFRQLVSHPDVSVGLFMPGVPVKSGAKSGITRKASALDSPATPKATSQTEASPEYDWVDLLPDQELAEQQGLFQLQQQHKDRLRLVLQTHLIKRLLVGASDVFLPPSTYRVLQIICRSRETPVLSLDIGTALHTDQKTVFYICKRLIDLHLVTKIKARETGTVASYFVATRFEDCCDILIQQRNAQIDSDLHRPGPAAPAGQPSLLAQSFSRLNETSADQMDLADDDDVEGEAEAEAEAEDATQDAFAPTITVKEEESQDMPFAQDRNHDVRSDAYASAQSLVTSFEHVDAAKSLLWLKSRPELVRFRIYLICNSTSSNVTARLGLLRRIRLAETRPQRKAFIRFLEHAVVDGFLEVVNIHVASTDRTYRGLRMTSLGENEMHELLRGEFGDAATLQEQDRARRLNAKLQQDLTRVDSCIPRELTLERFVYEQVARAGPSGRTISQLMTQLHATGHSARMLDQIAQRAEEADGEPSLSDLQIRSFHEHKQRVRSTKLYSHHAWVLQGANAGYLEPDDLELLASAGGASSFHRKSTAWTAPEQIADRLASLSKDLFTPTPRRSTARIGRPPKKRPLDDDFDPNTPPPKRGRPRKRPIDADLETPAADTPPPKRGRPRKYPLEADTGTPAADTPPPKRGRPRKHPIESDAVTPAASTPPPKRGRPRKHPVEATEASPAATDAAPSRDETPALPNDHQAAFSTAATPSQSEQSNALDIAMDDGTSLAIPDSPTAGLAKRRSRRLLQEQVSTRPTSLLASSPVVAEEPAASRAEEAAVSEPAVSTPPATTSPVTSPPPGPATTQQIEGQDSLQVTQDNAIAPEPAASSADLSHVGDLLLAPTPIKTEVRSSALNTSAAKKLRDATSTPTASASERRKRTNLTQLRSSHALVQCIREAGGAMDTLLIPDLLTDFVEKFGFASDAQLSNLRDRKVREKALTAAVNNGLLRRTYIRLDRPSAQHPKRQIVYVPELPAEQLQNYCEAVKEGRDGWTESKNLNTALTNVTDSVAIGFGDASRFAKPWHIQEPFYLSELPIDQTQLALLRQPFRDVVSSLRQHIGFLSGEMLRLKAFHHACAKFITLRQSDSSSSAPSALPLSFFWTEAPLDLYLALKPVLPMSEGLEQMLIDPQMRATPVQALPDELKASLGLSSRVVNETQVAFYSLATQLSDLDIVKIHSLADDGAIDSQTTASSLNAISTSVEPCHRIPLYNWAVEQQQKPLLGVIDVGLDADKINLFWAKMQACCLNWRKCMDGKDGENQRVVAASDFVSSSGLTDVEPFKTPPEELAYALYASRAWRPYHQLRPSQIKFLYRIDLQDLPSASQDDLDRLAYITLVPPQVVRALLQHRLQRADADELADPEKIRRKFSRFSWPLRLSTVILPVDVYRPVSAASQKRKRTQAEREKEGRATTLAKARQLRQKREEDFQAMIDQAFGDAPAAHDLRPKIETALDVIRKKFVAGDVKFGADAVQKAIARAIRSASGVRLMPAVRSPSAGRRKRQARQDSAQQNPDSEQLDQDQDANGEDDAAGARANRARRERRNRRRNTDHVHFWNPTRKELLRDAAVILRVRDQVRGRSDWSALFQVIDGEEKTKTKGVIMAQWRHQYYRMRYLHGEEAYLDALERHWISVYLSARESGILHDPDFPAATGFDLMQQIELLRDEIDKNEVQRSLTRPIARHHLPLELSATTDFTESWKEEFAEEPVEKRFEPFYTNDAGVTTKRLETLTNTALGFETASACKADVALEHMMAEWAVRIVIATASSTSTQSGQGSAVGATQEDIVPVDEMTKADFCRSIGDTRIEEAMQRLLDAKLIRPLTVDPVVRRKPGTNFVFTEELHRLLPDLSAGTRLAAADLQATLTHRRSAFQEICDAEDGSVVEPIEADGEVAALLPLIEAGMMDAEIDRQPFEFLRQNPALNARVMNDEDLEAMIWVNGNDKSGMMDALDAAVTILPAVPQDRALDWLVAAKVNRDVDTHMSASLAETLQTIWLQQFETTLKTVSSTDVPAAERLRVFGSRLIECGPVGLSLESNKEITYSDVLTITSGSLPLAFFSPLSSSATLIASPFIQSYTLTIPTRTATTPPQNLTLPHIWTTLTINTNPSTATVAWRSLLETIIALTLQRPGITLVRIASRFSTTLTVGTSFADVWTATLCLLESGMVELRTDDGGVQGWTLHPGLKCIMWAGFR</sequence>
<feature type="region of interest" description="Disordered" evidence="1">
    <location>
        <begin position="906"/>
        <end position="930"/>
    </location>
</feature>
<feature type="compositionally biased region" description="Polar residues" evidence="1">
    <location>
        <begin position="752"/>
        <end position="767"/>
    </location>
</feature>
<feature type="region of interest" description="Disordered" evidence="1">
    <location>
        <begin position="1442"/>
        <end position="1465"/>
    </location>
</feature>
<dbReference type="OrthoDB" id="68020at2759"/>
<dbReference type="GO" id="GO:0000127">
    <property type="term" value="C:transcription factor TFIIIC complex"/>
    <property type="evidence" value="ECO:0007669"/>
    <property type="project" value="InterPro"/>
</dbReference>
<feature type="compositionally biased region" description="Acidic residues" evidence="1">
    <location>
        <begin position="277"/>
        <end position="298"/>
    </location>
</feature>
<proteinExistence type="predicted"/>
<evidence type="ECO:0000259" key="2">
    <source>
        <dbReference type="Pfam" id="PF20222"/>
    </source>
</evidence>
<dbReference type="InterPro" id="IPR044210">
    <property type="entry name" value="Tfc3-like"/>
</dbReference>
<feature type="compositionally biased region" description="Polar residues" evidence="1">
    <location>
        <begin position="799"/>
        <end position="810"/>
    </location>
</feature>
<dbReference type="GO" id="GO:0006384">
    <property type="term" value="P:transcription initiation at RNA polymerase III promoter"/>
    <property type="evidence" value="ECO:0007669"/>
    <property type="project" value="InterPro"/>
</dbReference>
<accession>A0A5C3E0I7</accession>
<evidence type="ECO:0000313" key="4">
    <source>
        <dbReference type="Proteomes" id="UP000324022"/>
    </source>
</evidence>